<feature type="domain" description="NB-ARC" evidence="2">
    <location>
        <begin position="139"/>
        <end position="319"/>
    </location>
</feature>
<proteinExistence type="predicted"/>
<dbReference type="SUPFAM" id="SSF52540">
    <property type="entry name" value="P-loop containing nucleoside triphosphate hydrolases"/>
    <property type="match status" value="1"/>
</dbReference>
<reference evidence="3 4" key="1">
    <citation type="journal article" date="2023" name="Hortic Res">
        <title>The complete reference genome for grapevine (Vitis vinifera L.) genetics and breeding.</title>
        <authorList>
            <person name="Shi X."/>
            <person name="Cao S."/>
            <person name="Wang X."/>
            <person name="Huang S."/>
            <person name="Wang Y."/>
            <person name="Liu Z."/>
            <person name="Liu W."/>
            <person name="Leng X."/>
            <person name="Peng Y."/>
            <person name="Wang N."/>
            <person name="Wang Y."/>
            <person name="Ma Z."/>
            <person name="Xu X."/>
            <person name="Zhang F."/>
            <person name="Xue H."/>
            <person name="Zhong H."/>
            <person name="Wang Y."/>
            <person name="Zhang K."/>
            <person name="Velt A."/>
            <person name="Avia K."/>
            <person name="Holtgrawe D."/>
            <person name="Grimplet J."/>
            <person name="Matus J.T."/>
            <person name="Ware D."/>
            <person name="Wu X."/>
            <person name="Wang H."/>
            <person name="Liu C."/>
            <person name="Fang Y."/>
            <person name="Rustenholz C."/>
            <person name="Cheng Z."/>
            <person name="Xiao H."/>
            <person name="Zhou Y."/>
        </authorList>
    </citation>
    <scope>NUCLEOTIDE SEQUENCE [LARGE SCALE GENOMIC DNA]</scope>
    <source>
        <strain evidence="4">cv. Pinot noir / PN40024</strain>
        <tissue evidence="3">Leaf</tissue>
    </source>
</reference>
<keyword evidence="4" id="KW-1185">Reference proteome</keyword>
<dbReference type="PRINTS" id="PR00364">
    <property type="entry name" value="DISEASERSIST"/>
</dbReference>
<evidence type="ECO:0000313" key="3">
    <source>
        <dbReference type="EMBL" id="WJZ88151.1"/>
    </source>
</evidence>
<evidence type="ECO:0000259" key="2">
    <source>
        <dbReference type="Pfam" id="PF00931"/>
    </source>
</evidence>
<evidence type="ECO:0000256" key="1">
    <source>
        <dbReference type="ARBA" id="ARBA00022821"/>
    </source>
</evidence>
<dbReference type="InterPro" id="IPR042197">
    <property type="entry name" value="Apaf_helical"/>
</dbReference>
<organism evidence="3 4">
    <name type="scientific">Vitis vinifera</name>
    <name type="common">Grape</name>
    <dbReference type="NCBI Taxonomy" id="29760"/>
    <lineage>
        <taxon>Eukaryota</taxon>
        <taxon>Viridiplantae</taxon>
        <taxon>Streptophyta</taxon>
        <taxon>Embryophyta</taxon>
        <taxon>Tracheophyta</taxon>
        <taxon>Spermatophyta</taxon>
        <taxon>Magnoliopsida</taxon>
        <taxon>eudicotyledons</taxon>
        <taxon>Gunneridae</taxon>
        <taxon>Pentapetalae</taxon>
        <taxon>rosids</taxon>
        <taxon>Vitales</taxon>
        <taxon>Vitaceae</taxon>
        <taxon>Viteae</taxon>
        <taxon>Vitis</taxon>
    </lineage>
</organism>
<keyword evidence="1" id="KW-0611">Plant defense</keyword>
<dbReference type="EMBL" id="CP126652">
    <property type="protein sequence ID" value="WJZ88151.1"/>
    <property type="molecule type" value="Genomic_DNA"/>
</dbReference>
<protein>
    <recommendedName>
        <fullName evidence="2">NB-ARC domain-containing protein</fullName>
    </recommendedName>
</protein>
<name>A0ABY9C0E1_VITVI</name>
<dbReference type="Gene3D" id="3.40.50.300">
    <property type="entry name" value="P-loop containing nucleotide triphosphate hydrolases"/>
    <property type="match status" value="1"/>
</dbReference>
<dbReference type="Pfam" id="PF00931">
    <property type="entry name" value="NB-ARC"/>
    <property type="match status" value="1"/>
</dbReference>
<sequence>MNGFLEDLESVEVDEKGMEWLEELYIVSCNVVDVIDFISGREQFRRRGTFRKVITGFDKLRFQLRLGGEMDEINARIEDLSKRRMEEINDRMMEDLLKRRPKDVIRDARNGEQGIERWFPHRQVPPSYIIGKPDIVSFDDDVKEIVARLLTDEKDFFIFSVVGMQGIGKTTLAKLVYNNDAVVDHFPYRAFVSCNYKEALEVIAKQMGIPSSWKEDNRSNVEKAEVEGLWSEEGSWSQRVKSMPLKTFLKDKKHVIVWDDIEMDVGLKILLSKLPKTSNGSRMILITRYERGLTDLQKKGIHLTLQLRDDDESWALFKHILKIDMPQGLLYLRRDIVTTCCGLPLAIKKLADILSCKDTTTEEWSSVL</sequence>
<dbReference type="PANTHER" id="PTHR36766">
    <property type="entry name" value="PLANT BROAD-SPECTRUM MILDEW RESISTANCE PROTEIN RPW8"/>
    <property type="match status" value="1"/>
</dbReference>
<accession>A0ABY9C0E1</accession>
<dbReference type="Proteomes" id="UP001227230">
    <property type="component" value="Chromosome 5"/>
</dbReference>
<gene>
    <name evidence="3" type="ORF">VitviT2T_007480</name>
</gene>
<dbReference type="InterPro" id="IPR002182">
    <property type="entry name" value="NB-ARC"/>
</dbReference>
<dbReference type="Gene3D" id="1.10.8.430">
    <property type="entry name" value="Helical domain of apoptotic protease-activating factors"/>
    <property type="match status" value="1"/>
</dbReference>
<dbReference type="InterPro" id="IPR027417">
    <property type="entry name" value="P-loop_NTPase"/>
</dbReference>
<dbReference type="PANTHER" id="PTHR36766:SF40">
    <property type="entry name" value="DISEASE RESISTANCE PROTEIN RGA3"/>
    <property type="match status" value="1"/>
</dbReference>
<evidence type="ECO:0000313" key="4">
    <source>
        <dbReference type="Proteomes" id="UP001227230"/>
    </source>
</evidence>